<dbReference type="AlphaFoldDB" id="A0A7U1E1L2"/>
<keyword evidence="1" id="KW-0614">Plasmid</keyword>
<organism evidence="1">
    <name type="scientific">Escherichia coli</name>
    <dbReference type="NCBI Taxonomy" id="562"/>
    <lineage>
        <taxon>Bacteria</taxon>
        <taxon>Pseudomonadati</taxon>
        <taxon>Pseudomonadota</taxon>
        <taxon>Gammaproteobacteria</taxon>
        <taxon>Enterobacterales</taxon>
        <taxon>Enterobacteriaceae</taxon>
        <taxon>Escherichia</taxon>
    </lineage>
</organism>
<name>A0A7U1E1L2_ECOLX</name>
<accession>A0A7U1E1L2</accession>
<reference evidence="1" key="1">
    <citation type="journal article" date="2021" name="Sci. Rep.">
        <title>Antibiotic resistance plasmid composition and architecture in Escherichia coli isolates from meat.</title>
        <authorList>
            <person name="Darphorn T.S."/>
            <person name="Bel K."/>
            <person name="Koenders-van Sint Anneland B.B."/>
            <person name="Brul S."/>
            <person name="Ter Kuile B.H."/>
        </authorList>
    </citation>
    <scope>NUCLEOTIDE SEQUENCE</scope>
    <source>
        <strain evidence="1">ESBL3203</strain>
    </source>
</reference>
<proteinExistence type="predicted"/>
<sequence>MFHRMTQYFATHRIGTYLKSGKRTNRICVCGRGGTGELPAVVSRWIAALNAFFGIEIAVAAPTEQRFAVLARCVCGFMCSRIPDHGTNVSH</sequence>
<protein>
    <submittedName>
        <fullName evidence="1">Uncharacterized protein</fullName>
    </submittedName>
</protein>
<dbReference type="EMBL" id="MW390529">
    <property type="protein sequence ID" value="QQZ47198.1"/>
    <property type="molecule type" value="Genomic_DNA"/>
</dbReference>
<evidence type="ECO:0000313" key="1">
    <source>
        <dbReference type="EMBL" id="QQZ47198.1"/>
    </source>
</evidence>
<geneLocation type="plasmid" evidence="1">
    <name>pESBL3203-unknown IncI</name>
</geneLocation>